<protein>
    <recommendedName>
        <fullName evidence="3">F-box domain-containing protein</fullName>
    </recommendedName>
</protein>
<keyword evidence="2" id="KW-1185">Reference proteome</keyword>
<evidence type="ECO:0000313" key="2">
    <source>
        <dbReference type="Proteomes" id="UP001362999"/>
    </source>
</evidence>
<sequence>MATDAVVPYNTLPVELKERIFLFGVLSEETRIPITRERKRLALVNRDWMDTLYSTGELWRNLFLHVSMSVQHVEFLCKRAELARLAPRVHLSTRFEEESDDEEFRGADDHDDVSGWALVIRQFLPEVMVRAIALQVDTLDQYAMFILMEAAGTLHALLLISVECNVDESHDVGLEYLRLVVSTRLAALSCSKVNPLTLAPVLWARLSVLRVGRLTTVFDWNEITNFFSASSCLFELELRRVICKGDIGRKKVTLPTVRSFGVEFSDSRTLELAGSLVFRDLLAFTLQGDTAAPWNLVVRSLSPVLNTVRRFRIGSDVYSDDVADVFTELHSAEVVDIRLGGYNFLNDIAGELAHRRPVIPRLKSWIVDSAGFLTYVKVCNLFAWPGDGLLVYESLEDGQFVEWKERVGGCTINRVQCIPV</sequence>
<gene>
    <name evidence="1" type="ORF">R3P38DRAFT_2812054</name>
</gene>
<comment type="caution">
    <text evidence="1">The sequence shown here is derived from an EMBL/GenBank/DDBJ whole genome shotgun (WGS) entry which is preliminary data.</text>
</comment>
<evidence type="ECO:0000313" key="1">
    <source>
        <dbReference type="EMBL" id="KAK6974308.1"/>
    </source>
</evidence>
<dbReference type="EMBL" id="JAWWNJ010000185">
    <property type="protein sequence ID" value="KAK6974308.1"/>
    <property type="molecule type" value="Genomic_DNA"/>
</dbReference>
<organism evidence="1 2">
    <name type="scientific">Favolaschia claudopus</name>
    <dbReference type="NCBI Taxonomy" id="2862362"/>
    <lineage>
        <taxon>Eukaryota</taxon>
        <taxon>Fungi</taxon>
        <taxon>Dikarya</taxon>
        <taxon>Basidiomycota</taxon>
        <taxon>Agaricomycotina</taxon>
        <taxon>Agaricomycetes</taxon>
        <taxon>Agaricomycetidae</taxon>
        <taxon>Agaricales</taxon>
        <taxon>Marasmiineae</taxon>
        <taxon>Mycenaceae</taxon>
        <taxon>Favolaschia</taxon>
    </lineage>
</organism>
<accession>A0AAV9Z887</accession>
<evidence type="ECO:0008006" key="3">
    <source>
        <dbReference type="Google" id="ProtNLM"/>
    </source>
</evidence>
<dbReference type="Proteomes" id="UP001362999">
    <property type="component" value="Unassembled WGS sequence"/>
</dbReference>
<name>A0AAV9Z887_9AGAR</name>
<reference evidence="1 2" key="1">
    <citation type="journal article" date="2024" name="J Genomics">
        <title>Draft genome sequencing and assembly of Favolaschia claudopus CIRM-BRFM 2984 isolated from oak limbs.</title>
        <authorList>
            <person name="Navarro D."/>
            <person name="Drula E."/>
            <person name="Chaduli D."/>
            <person name="Cazenave R."/>
            <person name="Ahrendt S."/>
            <person name="Wang J."/>
            <person name="Lipzen A."/>
            <person name="Daum C."/>
            <person name="Barry K."/>
            <person name="Grigoriev I.V."/>
            <person name="Favel A."/>
            <person name="Rosso M.N."/>
            <person name="Martin F."/>
        </authorList>
    </citation>
    <scope>NUCLEOTIDE SEQUENCE [LARGE SCALE GENOMIC DNA]</scope>
    <source>
        <strain evidence="1 2">CIRM-BRFM 2984</strain>
    </source>
</reference>
<proteinExistence type="predicted"/>
<dbReference type="AlphaFoldDB" id="A0AAV9Z887"/>